<evidence type="ECO:0000313" key="1">
    <source>
        <dbReference type="EMBL" id="TWT82758.1"/>
    </source>
</evidence>
<dbReference type="EC" id="6.2.1.30" evidence="1"/>
<proteinExistence type="predicted"/>
<dbReference type="AlphaFoldDB" id="A0A5C5Z682"/>
<dbReference type="OrthoDB" id="580775at2"/>
<dbReference type="Gene3D" id="3.40.50.12780">
    <property type="entry name" value="N-terminal domain of ligase-like"/>
    <property type="match status" value="1"/>
</dbReference>
<accession>A0A5C5Z682</accession>
<dbReference type="Proteomes" id="UP000315010">
    <property type="component" value="Unassembled WGS sequence"/>
</dbReference>
<dbReference type="PANTHER" id="PTHR36932">
    <property type="entry name" value="CAPSULAR POLYSACCHARIDE BIOSYNTHESIS PROTEIN"/>
    <property type="match status" value="1"/>
</dbReference>
<keyword evidence="2" id="KW-1185">Reference proteome</keyword>
<evidence type="ECO:0000313" key="2">
    <source>
        <dbReference type="Proteomes" id="UP000315010"/>
    </source>
</evidence>
<comment type="caution">
    <text evidence="1">The sequence shown here is derived from an EMBL/GenBank/DDBJ whole genome shotgun (WGS) entry which is preliminary data.</text>
</comment>
<dbReference type="EMBL" id="SJPJ01000001">
    <property type="protein sequence ID" value="TWT82758.1"/>
    <property type="molecule type" value="Genomic_DNA"/>
</dbReference>
<dbReference type="GO" id="GO:0047475">
    <property type="term" value="F:phenylacetate-CoA ligase activity"/>
    <property type="evidence" value="ECO:0007669"/>
    <property type="project" value="UniProtKB-EC"/>
</dbReference>
<dbReference type="SUPFAM" id="SSF56801">
    <property type="entry name" value="Acetyl-CoA synthetase-like"/>
    <property type="match status" value="1"/>
</dbReference>
<gene>
    <name evidence="1" type="ORF">CA13_42210</name>
</gene>
<keyword evidence="1" id="KW-0436">Ligase</keyword>
<organism evidence="1 2">
    <name type="scientific">Novipirellula herctigrandis</name>
    <dbReference type="NCBI Taxonomy" id="2527986"/>
    <lineage>
        <taxon>Bacteria</taxon>
        <taxon>Pseudomonadati</taxon>
        <taxon>Planctomycetota</taxon>
        <taxon>Planctomycetia</taxon>
        <taxon>Pirellulales</taxon>
        <taxon>Pirellulaceae</taxon>
        <taxon>Novipirellula</taxon>
    </lineage>
</organism>
<reference evidence="1 2" key="1">
    <citation type="submission" date="2019-02" db="EMBL/GenBank/DDBJ databases">
        <title>Deep-cultivation of Planctomycetes and their phenomic and genomic characterization uncovers novel biology.</title>
        <authorList>
            <person name="Wiegand S."/>
            <person name="Jogler M."/>
            <person name="Boedeker C."/>
            <person name="Pinto D."/>
            <person name="Vollmers J."/>
            <person name="Rivas-Marin E."/>
            <person name="Kohn T."/>
            <person name="Peeters S.H."/>
            <person name="Heuer A."/>
            <person name="Rast P."/>
            <person name="Oberbeckmann S."/>
            <person name="Bunk B."/>
            <person name="Jeske O."/>
            <person name="Meyerdierks A."/>
            <person name="Storesund J.E."/>
            <person name="Kallscheuer N."/>
            <person name="Luecker S."/>
            <person name="Lage O.M."/>
            <person name="Pohl T."/>
            <person name="Merkel B.J."/>
            <person name="Hornburger P."/>
            <person name="Mueller R.-W."/>
            <person name="Bruemmer F."/>
            <person name="Labrenz M."/>
            <person name="Spormann A.M."/>
            <person name="Op Den Camp H."/>
            <person name="Overmann J."/>
            <person name="Amann R."/>
            <person name="Jetten M.S.M."/>
            <person name="Mascher T."/>
            <person name="Medema M.H."/>
            <person name="Devos D.P."/>
            <person name="Kaster A.-K."/>
            <person name="Ovreas L."/>
            <person name="Rohde M."/>
            <person name="Galperin M.Y."/>
            <person name="Jogler C."/>
        </authorList>
    </citation>
    <scope>NUCLEOTIDE SEQUENCE [LARGE SCALE GENOMIC DNA]</scope>
    <source>
        <strain evidence="1 2">CA13</strain>
    </source>
</reference>
<dbReference type="RefSeq" id="WP_146399470.1">
    <property type="nucleotide sequence ID" value="NZ_SJPJ01000001.1"/>
</dbReference>
<dbReference type="InterPro" id="IPR042099">
    <property type="entry name" value="ANL_N_sf"/>
</dbReference>
<name>A0A5C5Z682_9BACT</name>
<dbReference type="PANTHER" id="PTHR36932:SF1">
    <property type="entry name" value="CAPSULAR POLYSACCHARIDE BIOSYNTHESIS PROTEIN"/>
    <property type="match status" value="1"/>
</dbReference>
<dbReference type="InterPro" id="IPR053158">
    <property type="entry name" value="CapK_Type1_Caps_Biosynth"/>
</dbReference>
<protein>
    <submittedName>
        <fullName evidence="1">Phenylacetate-coenzyme A ligase</fullName>
        <ecNumber evidence="1">6.2.1.30</ecNumber>
    </submittedName>
</protein>
<sequence>MIESLFRRLIVPGFETLLKRRKTFTYWRELEESQWHDRETLEQNQLERLKRLLHYCNNHSPWYRDQWAQHGIDVDSLSSLGDLQNFPIITREMIRDHATEIRCPHPSVRSVSKSTGGSTGTPLRFTIEAEANDRRVAATFRGYTWGGASPGTKQSYLWGVPLQPLSFRQRLKEHAYSRALYRRDMMNSFNLSQSTIETYIRRINRYRPTVIIAYTTPLFLLAKSIQTLGANVHQPQSIIVGAEKLHDFQREQIERSFGAPVFETYGSREFTLIGAECDQHTGLHLTSENLIVEVLDHDGKPTRDGEEGKIVITDLFNTATPFVRYATGDRGIAGFEQCPCGRGLPLLRKVLGRQLDVLDLPNGRRVPGEYFPHLLKDVDSIRQFQVAQLGPNTVRLKLVVADDWNREAENALRDQVLDAVGRSCELKIEQVEQIELTPSGKTRVVIGYNPPNECQRIAG</sequence>